<evidence type="ECO:0000313" key="12">
    <source>
        <dbReference type="Proteomes" id="UP000232323"/>
    </source>
</evidence>
<keyword evidence="5 10" id="KW-0812">Transmembrane</keyword>
<keyword evidence="6" id="KW-0418">Kinase</keyword>
<feature type="transmembrane region" description="Helical" evidence="10">
    <location>
        <begin position="31"/>
        <end position="48"/>
    </location>
</feature>
<evidence type="ECO:0000256" key="5">
    <source>
        <dbReference type="ARBA" id="ARBA00022692"/>
    </source>
</evidence>
<dbReference type="OrthoDB" id="377083at2759"/>
<feature type="transmembrane region" description="Helical" evidence="10">
    <location>
        <begin position="666"/>
        <end position="694"/>
    </location>
</feature>
<dbReference type="EC" id="2.7.1.108" evidence="3"/>
<dbReference type="Proteomes" id="UP000232323">
    <property type="component" value="Unassembled WGS sequence"/>
</dbReference>
<evidence type="ECO:0000256" key="2">
    <source>
        <dbReference type="ARBA" id="ARBA00010794"/>
    </source>
</evidence>
<name>A0A250WVZ3_9CHLO</name>
<evidence type="ECO:0000256" key="4">
    <source>
        <dbReference type="ARBA" id="ARBA00022679"/>
    </source>
</evidence>
<dbReference type="EMBL" id="BEGY01000010">
    <property type="protein sequence ID" value="GAX74965.1"/>
    <property type="molecule type" value="Genomic_DNA"/>
</dbReference>
<accession>A0A250WVZ3</accession>
<reference evidence="11 12" key="1">
    <citation type="submission" date="2017-08" db="EMBL/GenBank/DDBJ databases">
        <title>Acidophilic green algal genome provides insights into adaptation to an acidic environment.</title>
        <authorList>
            <person name="Hirooka S."/>
            <person name="Hirose Y."/>
            <person name="Kanesaki Y."/>
            <person name="Higuchi S."/>
            <person name="Fujiwara T."/>
            <person name="Onuma R."/>
            <person name="Era A."/>
            <person name="Ohbayashi R."/>
            <person name="Uzuka A."/>
            <person name="Nozaki H."/>
            <person name="Yoshikawa H."/>
            <person name="Miyagishima S.Y."/>
        </authorList>
    </citation>
    <scope>NUCLEOTIDE SEQUENCE [LARGE SCALE GENOMIC DNA]</scope>
    <source>
        <strain evidence="11 12">NIES-2499</strain>
    </source>
</reference>
<evidence type="ECO:0000313" key="11">
    <source>
        <dbReference type="EMBL" id="GAX74965.1"/>
    </source>
</evidence>
<dbReference type="PANTHER" id="PTHR13205">
    <property type="entry name" value="TRANSMEMBRANE PROTEIN 15-RELATED"/>
    <property type="match status" value="1"/>
</dbReference>
<keyword evidence="12" id="KW-1185">Reference proteome</keyword>
<evidence type="ECO:0000256" key="6">
    <source>
        <dbReference type="ARBA" id="ARBA00022777"/>
    </source>
</evidence>
<sequence length="1146" mass="122500">MLLLNPYIFELLYLLISSFSIAYFIGKESLYLTVVWSTTVLLAIWVDLKIEFRRSRSISGSVAPYTTRTCKVQGVAIGTLALPTIMACMALASGSGLWQQQFECSVLTAVITTIQIVLSISDDLKGPPHSKEGNHSFVGQNELQPSCFSSSIGKESPTSRSCFHLGKAQNSSPRDPYVELTVLEDLSVHCSAKADPCRPFAKLPLTSSKPRRKKVITLHDLSIASRGDPNVKGSLLYSTLYSTHIVSTLLGLLILGATAVTLMVGMSWFQSISPIHVLSVALPPSVLSASFFHAIMNLLPHSFTLGEGLFVSHSLTLLTIVAVKIILDWGTSALFQDLGLKASSPSWIQCFTSAGYADAISSQLSNLGIFLLKHASPLSHLHLRLGALWKEDSVVKDHLADKGGMASTFTQVYTTLPVRLSERVPLSPISVISDDEPLRSNSKGLIDDSHASSIVNGFQGDQHDHHDGCWTQQSGSDEQHEEVIQFVVLLIFSILLLATCVWTLSWSWRALSPAMNLSREQVGFGGDEDDKRTQKVSVLGRHEDAGVTSASQLKGMAVLGRHEDAGVTSASKLKGMAVLGRHEDAGVTSASQLKGMAVLRRHEDAGVTSASQLKGMAERMVSDCCHKHWSRMGRKNGNRPLPSSLSSAATIRTHGMMMQVVMCKTVPILLMAAVAAVLLIMAAAVVVGLALWVLTVFLPGRLSTRLYTLMYWMLLLAAALPLMYMALHGSMLPKVHKPNVKASSVVSKDSLADSLDFKGSRVLGKGGCADDGSTATEVEGSAALLAPHYQQAGSESSNLLTSTTAAELVSATGYRKRRRSVKPWVPHILLRKGYHVIALIMFTPILLLDPHMLQVSMAIAFAVFVLLELLRSSEFPELSQMIQGFMSGFTDERDAGPVYVTHFALLLGMAAPMWLSLFLIPGHSRGEAGASCYSSTTSSTTSTQALLQYNLSGLKDPGQLDACGRSTSYLCGSSGALAEGGGGGHSEIPHTICSDLTFHPSCSFQAASDLLRLLVSASGLICLGLGDTAASVVGVLLGRWRLLKGSSKTAEGTLAGAAAMLCGVLGIAATYTCFVPPGCEVEGHNVSTGSYLKNFLGHPALLGPLTVVTVGAAVLEAVTGQLDNLVVPVYYTAHLLALYGTYCRGV</sequence>
<dbReference type="AlphaFoldDB" id="A0A250WVZ3"/>
<organism evidence="11 12">
    <name type="scientific">Chlamydomonas eustigma</name>
    <dbReference type="NCBI Taxonomy" id="1157962"/>
    <lineage>
        <taxon>Eukaryota</taxon>
        <taxon>Viridiplantae</taxon>
        <taxon>Chlorophyta</taxon>
        <taxon>core chlorophytes</taxon>
        <taxon>Chlorophyceae</taxon>
        <taxon>CS clade</taxon>
        <taxon>Chlamydomonadales</taxon>
        <taxon>Chlamydomonadaceae</taxon>
        <taxon>Chlamydomonas</taxon>
    </lineage>
</organism>
<keyword evidence="7" id="KW-0256">Endoplasmic reticulum</keyword>
<protein>
    <recommendedName>
        <fullName evidence="3">dolichol kinase</fullName>
        <ecNumber evidence="3">2.7.1.108</ecNumber>
    </recommendedName>
</protein>
<feature type="transmembrane region" description="Helical" evidence="10">
    <location>
        <begin position="824"/>
        <end position="846"/>
    </location>
</feature>
<evidence type="ECO:0000256" key="10">
    <source>
        <dbReference type="SAM" id="Phobius"/>
    </source>
</evidence>
<dbReference type="STRING" id="1157962.A0A250WVZ3"/>
<evidence type="ECO:0000256" key="7">
    <source>
        <dbReference type="ARBA" id="ARBA00022824"/>
    </source>
</evidence>
<keyword evidence="8 10" id="KW-1133">Transmembrane helix</keyword>
<dbReference type="GO" id="GO:0005789">
    <property type="term" value="C:endoplasmic reticulum membrane"/>
    <property type="evidence" value="ECO:0007669"/>
    <property type="project" value="UniProtKB-SubCell"/>
</dbReference>
<evidence type="ECO:0000256" key="8">
    <source>
        <dbReference type="ARBA" id="ARBA00022989"/>
    </source>
</evidence>
<keyword evidence="4" id="KW-0808">Transferase</keyword>
<dbReference type="PANTHER" id="PTHR13205:SF15">
    <property type="entry name" value="DOLICHOL KINASE"/>
    <property type="match status" value="1"/>
</dbReference>
<feature type="transmembrane region" description="Helical" evidence="10">
    <location>
        <begin position="308"/>
        <end position="327"/>
    </location>
</feature>
<dbReference type="InterPro" id="IPR032974">
    <property type="entry name" value="Polypren_kinase"/>
</dbReference>
<feature type="transmembrane region" description="Helical" evidence="10">
    <location>
        <begin position="275"/>
        <end position="296"/>
    </location>
</feature>
<feature type="transmembrane region" description="Helical" evidence="10">
    <location>
        <begin position="1049"/>
        <end position="1071"/>
    </location>
</feature>
<keyword evidence="9 10" id="KW-0472">Membrane</keyword>
<feature type="transmembrane region" description="Helical" evidence="10">
    <location>
        <begin position="706"/>
        <end position="727"/>
    </location>
</feature>
<proteinExistence type="inferred from homology"/>
<comment type="subcellular location">
    <subcellularLocation>
        <location evidence="1">Endoplasmic reticulum membrane</location>
        <topology evidence="1">Multi-pass membrane protein</topology>
    </subcellularLocation>
</comment>
<comment type="caution">
    <text evidence="11">The sequence shown here is derived from an EMBL/GenBank/DDBJ whole genome shotgun (WGS) entry which is preliminary data.</text>
</comment>
<dbReference type="GO" id="GO:0043048">
    <property type="term" value="P:dolichyl monophosphate biosynthetic process"/>
    <property type="evidence" value="ECO:0007669"/>
    <property type="project" value="TreeGrafter"/>
</dbReference>
<gene>
    <name evidence="11" type="ORF">CEUSTIGMA_g2411.t1</name>
</gene>
<feature type="transmembrane region" description="Helical" evidence="10">
    <location>
        <begin position="899"/>
        <end position="920"/>
    </location>
</feature>
<feature type="transmembrane region" description="Helical" evidence="10">
    <location>
        <begin position="483"/>
        <end position="505"/>
    </location>
</feature>
<evidence type="ECO:0000256" key="9">
    <source>
        <dbReference type="ARBA" id="ARBA00023136"/>
    </source>
</evidence>
<feature type="transmembrane region" description="Helical" evidence="10">
    <location>
        <begin position="245"/>
        <end position="269"/>
    </location>
</feature>
<feature type="transmembrane region" description="Helical" evidence="10">
    <location>
        <begin position="7"/>
        <end position="25"/>
    </location>
</feature>
<evidence type="ECO:0000256" key="3">
    <source>
        <dbReference type="ARBA" id="ARBA00012132"/>
    </source>
</evidence>
<evidence type="ECO:0000256" key="1">
    <source>
        <dbReference type="ARBA" id="ARBA00004477"/>
    </source>
</evidence>
<comment type="similarity">
    <text evidence="2">Belongs to the polyprenol kinase family.</text>
</comment>
<dbReference type="GO" id="GO:0004168">
    <property type="term" value="F:dolichol kinase activity"/>
    <property type="evidence" value="ECO:0007669"/>
    <property type="project" value="UniProtKB-EC"/>
</dbReference>
<feature type="transmembrane region" description="Helical" evidence="10">
    <location>
        <begin position="1013"/>
        <end position="1037"/>
    </location>
</feature>